<dbReference type="Proteomes" id="UP000198284">
    <property type="component" value="Unassembled WGS sequence"/>
</dbReference>
<protein>
    <recommendedName>
        <fullName evidence="3">Helix-turn-helix domain-containing protein</fullName>
    </recommendedName>
</protein>
<keyword evidence="2" id="KW-1185">Reference proteome</keyword>
<name>A0A239JAG9_9BURK</name>
<dbReference type="RefSeq" id="WP_342745538.1">
    <property type="nucleotide sequence ID" value="NZ_FZOT01000012.1"/>
</dbReference>
<dbReference type="AlphaFoldDB" id="A0A239JAG9"/>
<dbReference type="EMBL" id="FZOT01000012">
    <property type="protein sequence ID" value="SNT03016.1"/>
    <property type="molecule type" value="Genomic_DNA"/>
</dbReference>
<organism evidence="1 2">
    <name type="scientific">Noviherbaspirillum humi</name>
    <dbReference type="NCBI Taxonomy" id="1688639"/>
    <lineage>
        <taxon>Bacteria</taxon>
        <taxon>Pseudomonadati</taxon>
        <taxon>Pseudomonadota</taxon>
        <taxon>Betaproteobacteria</taxon>
        <taxon>Burkholderiales</taxon>
        <taxon>Oxalobacteraceae</taxon>
        <taxon>Noviherbaspirillum</taxon>
    </lineage>
</organism>
<evidence type="ECO:0000313" key="2">
    <source>
        <dbReference type="Proteomes" id="UP000198284"/>
    </source>
</evidence>
<accession>A0A239JAG9</accession>
<evidence type="ECO:0000313" key="1">
    <source>
        <dbReference type="EMBL" id="SNT03016.1"/>
    </source>
</evidence>
<proteinExistence type="predicted"/>
<evidence type="ECO:0008006" key="3">
    <source>
        <dbReference type="Google" id="ProtNLM"/>
    </source>
</evidence>
<reference evidence="1 2" key="1">
    <citation type="submission" date="2017-06" db="EMBL/GenBank/DDBJ databases">
        <authorList>
            <person name="Kim H.J."/>
            <person name="Triplett B.A."/>
        </authorList>
    </citation>
    <scope>NUCLEOTIDE SEQUENCE [LARGE SCALE GENOMIC DNA]</scope>
    <source>
        <strain evidence="1 2">U15</strain>
    </source>
</reference>
<gene>
    <name evidence="1" type="ORF">SAMN06265795_11249</name>
</gene>
<sequence length="89" mass="10391">MENFQLESRRIKGIDFDLVDPIFRQVTYPPLELETRTHLDTECAAYHLNRQVQTLRKWACLGTGPIRPIRIYGRLAWAVADIKHLLETA</sequence>